<comment type="caution">
    <text evidence="4">The sequence shown here is derived from an EMBL/GenBank/DDBJ whole genome shotgun (WGS) entry which is preliminary data.</text>
</comment>
<sequence>MVSVQSLHFKYTDSQEFRFPDFQIAKGDHLLVLGKSGIGKTTLLHLLAGILKAQSGKISINDTNIVNLPAKEVDQFRAKHIGLVLQKARFINSLTLLENFQLIAHISGIRNPRAYYYHLLEPLDMADKLNEKPSELSEGEKQRAAIAMAMINKPQLLLADEPTSSLDDENCENVVSLFKNMSNELNASLIIITHDQRLKNNFNNILSL</sequence>
<dbReference type="PANTHER" id="PTHR24220">
    <property type="entry name" value="IMPORT ATP-BINDING PROTEIN"/>
    <property type="match status" value="1"/>
</dbReference>
<dbReference type="PROSITE" id="PS50893">
    <property type="entry name" value="ABC_TRANSPORTER_2"/>
    <property type="match status" value="1"/>
</dbReference>
<gene>
    <name evidence="4" type="ORF">GCM10011506_01400</name>
</gene>
<dbReference type="InterPro" id="IPR015854">
    <property type="entry name" value="ABC_transpr_LolD-like"/>
</dbReference>
<dbReference type="InterPro" id="IPR003439">
    <property type="entry name" value="ABC_transporter-like_ATP-bd"/>
</dbReference>
<keyword evidence="5" id="KW-1185">Reference proteome</keyword>
<dbReference type="InterPro" id="IPR027417">
    <property type="entry name" value="P-loop_NTPase"/>
</dbReference>
<dbReference type="EMBL" id="BMEC01000001">
    <property type="protein sequence ID" value="GGC20035.1"/>
    <property type="molecule type" value="Genomic_DNA"/>
</dbReference>
<dbReference type="RefSeq" id="WP_188459882.1">
    <property type="nucleotide sequence ID" value="NZ_BAABHU010000001.1"/>
</dbReference>
<organism evidence="4 5">
    <name type="scientific">Marivirga lumbricoides</name>
    <dbReference type="NCBI Taxonomy" id="1046115"/>
    <lineage>
        <taxon>Bacteria</taxon>
        <taxon>Pseudomonadati</taxon>
        <taxon>Bacteroidota</taxon>
        <taxon>Cytophagia</taxon>
        <taxon>Cytophagales</taxon>
        <taxon>Marivirgaceae</taxon>
        <taxon>Marivirga</taxon>
    </lineage>
</organism>
<feature type="domain" description="ABC transporter" evidence="3">
    <location>
        <begin position="2"/>
        <end position="208"/>
    </location>
</feature>
<evidence type="ECO:0000256" key="1">
    <source>
        <dbReference type="ARBA" id="ARBA00022741"/>
    </source>
</evidence>
<dbReference type="SUPFAM" id="SSF52540">
    <property type="entry name" value="P-loop containing nucleoside triphosphate hydrolases"/>
    <property type="match status" value="1"/>
</dbReference>
<protein>
    <submittedName>
        <fullName evidence="4">ABC transporter ATP-binding protein</fullName>
    </submittedName>
</protein>
<dbReference type="InterPro" id="IPR003593">
    <property type="entry name" value="AAA+_ATPase"/>
</dbReference>
<proteinExistence type="predicted"/>
<dbReference type="Proteomes" id="UP000636010">
    <property type="component" value="Unassembled WGS sequence"/>
</dbReference>
<dbReference type="GO" id="GO:0005524">
    <property type="term" value="F:ATP binding"/>
    <property type="evidence" value="ECO:0007669"/>
    <property type="project" value="UniProtKB-KW"/>
</dbReference>
<name>A0ABQ1L9K4_9BACT</name>
<keyword evidence="2 4" id="KW-0067">ATP-binding</keyword>
<evidence type="ECO:0000256" key="2">
    <source>
        <dbReference type="ARBA" id="ARBA00022840"/>
    </source>
</evidence>
<reference evidence="5" key="1">
    <citation type="journal article" date="2019" name="Int. J. Syst. Evol. Microbiol.">
        <title>The Global Catalogue of Microorganisms (GCM) 10K type strain sequencing project: providing services to taxonomists for standard genome sequencing and annotation.</title>
        <authorList>
            <consortium name="The Broad Institute Genomics Platform"/>
            <consortium name="The Broad Institute Genome Sequencing Center for Infectious Disease"/>
            <person name="Wu L."/>
            <person name="Ma J."/>
        </authorList>
    </citation>
    <scope>NUCLEOTIDE SEQUENCE [LARGE SCALE GENOMIC DNA]</scope>
    <source>
        <strain evidence="5">CGMCC 1.10832</strain>
    </source>
</reference>
<evidence type="ECO:0000313" key="4">
    <source>
        <dbReference type="EMBL" id="GGC20035.1"/>
    </source>
</evidence>
<keyword evidence="1" id="KW-0547">Nucleotide-binding</keyword>
<evidence type="ECO:0000313" key="5">
    <source>
        <dbReference type="Proteomes" id="UP000636010"/>
    </source>
</evidence>
<evidence type="ECO:0000259" key="3">
    <source>
        <dbReference type="PROSITE" id="PS50893"/>
    </source>
</evidence>
<dbReference type="Gene3D" id="3.40.50.300">
    <property type="entry name" value="P-loop containing nucleotide triphosphate hydrolases"/>
    <property type="match status" value="1"/>
</dbReference>
<dbReference type="SMART" id="SM00382">
    <property type="entry name" value="AAA"/>
    <property type="match status" value="1"/>
</dbReference>
<dbReference type="Pfam" id="PF00005">
    <property type="entry name" value="ABC_tran"/>
    <property type="match status" value="1"/>
</dbReference>
<accession>A0ABQ1L9K4</accession>
<dbReference type="PANTHER" id="PTHR24220:SF659">
    <property type="entry name" value="TRANSPORTER, PUTATIVE-RELATED"/>
    <property type="match status" value="1"/>
</dbReference>